<dbReference type="PANTHER" id="PTHR42648:SF31">
    <property type="entry name" value="RNA-DIRECTED DNA POLYMERASE"/>
    <property type="match status" value="1"/>
</dbReference>
<dbReference type="GO" id="GO:0008233">
    <property type="term" value="F:peptidase activity"/>
    <property type="evidence" value="ECO:0007669"/>
    <property type="project" value="UniProtKB-KW"/>
</dbReference>
<feature type="domain" description="Integrase catalytic" evidence="3">
    <location>
        <begin position="251"/>
        <end position="427"/>
    </location>
</feature>
<evidence type="ECO:0000313" key="4">
    <source>
        <dbReference type="RefSeq" id="XP_016454634.1"/>
    </source>
</evidence>
<accession>A0A1S3YQZ2</accession>
<dbReference type="AlphaFoldDB" id="A0A1S3YQZ2"/>
<evidence type="ECO:0000259" key="3">
    <source>
        <dbReference type="PROSITE" id="PS50994"/>
    </source>
</evidence>
<feature type="compositionally biased region" description="Pro residues" evidence="2">
    <location>
        <begin position="588"/>
        <end position="597"/>
    </location>
</feature>
<dbReference type="Gene3D" id="3.30.420.10">
    <property type="entry name" value="Ribonuclease H-like superfamily/Ribonuclease H"/>
    <property type="match status" value="1"/>
</dbReference>
<feature type="region of interest" description="Disordered" evidence="2">
    <location>
        <begin position="516"/>
        <end position="597"/>
    </location>
</feature>
<dbReference type="InterPro" id="IPR054722">
    <property type="entry name" value="PolX-like_BBD"/>
</dbReference>
<dbReference type="PaxDb" id="4097-A0A1S3YQZ2"/>
<dbReference type="Pfam" id="PF22936">
    <property type="entry name" value="Pol_BBD"/>
    <property type="match status" value="1"/>
</dbReference>
<feature type="compositionally biased region" description="Low complexity" evidence="2">
    <location>
        <begin position="528"/>
        <end position="560"/>
    </location>
</feature>
<dbReference type="RefSeq" id="XP_016454634.1">
    <property type="nucleotide sequence ID" value="XM_016599148.1"/>
</dbReference>
<evidence type="ECO:0000256" key="1">
    <source>
        <dbReference type="ARBA" id="ARBA00022670"/>
    </source>
</evidence>
<dbReference type="InterPro" id="IPR039537">
    <property type="entry name" value="Retrotran_Ty1/copia-like"/>
</dbReference>
<dbReference type="STRING" id="4097.A0A1S3YQZ2"/>
<dbReference type="SUPFAM" id="SSF53098">
    <property type="entry name" value="Ribonuclease H-like"/>
    <property type="match status" value="1"/>
</dbReference>
<dbReference type="OrthoDB" id="1306124at2759"/>
<keyword evidence="1" id="KW-0378">Hydrolase</keyword>
<dbReference type="GO" id="GO:0015074">
    <property type="term" value="P:DNA integration"/>
    <property type="evidence" value="ECO:0007669"/>
    <property type="project" value="InterPro"/>
</dbReference>
<dbReference type="GO" id="GO:0006508">
    <property type="term" value="P:proteolysis"/>
    <property type="evidence" value="ECO:0007669"/>
    <property type="project" value="UniProtKB-KW"/>
</dbReference>
<feature type="compositionally biased region" description="Polar residues" evidence="2">
    <location>
        <begin position="561"/>
        <end position="583"/>
    </location>
</feature>
<dbReference type="InterPro" id="IPR012337">
    <property type="entry name" value="RNaseH-like_sf"/>
</dbReference>
<dbReference type="InterPro" id="IPR036397">
    <property type="entry name" value="RNaseH_sf"/>
</dbReference>
<name>A0A1S3YQZ2_TOBAC</name>
<gene>
    <name evidence="4" type="primary">LOC107778832</name>
</gene>
<evidence type="ECO:0000256" key="2">
    <source>
        <dbReference type="SAM" id="MobiDB-lite"/>
    </source>
</evidence>
<organism evidence="4">
    <name type="scientific">Nicotiana tabacum</name>
    <name type="common">Common tobacco</name>
    <dbReference type="NCBI Taxonomy" id="4097"/>
    <lineage>
        <taxon>Eukaryota</taxon>
        <taxon>Viridiplantae</taxon>
        <taxon>Streptophyta</taxon>
        <taxon>Embryophyta</taxon>
        <taxon>Tracheophyta</taxon>
        <taxon>Spermatophyta</taxon>
        <taxon>Magnoliopsida</taxon>
        <taxon>eudicotyledons</taxon>
        <taxon>Gunneridae</taxon>
        <taxon>Pentapetalae</taxon>
        <taxon>asterids</taxon>
        <taxon>lamiids</taxon>
        <taxon>Solanales</taxon>
        <taxon>Solanaceae</taxon>
        <taxon>Nicotianoideae</taxon>
        <taxon>Nicotianeae</taxon>
        <taxon>Nicotiana</taxon>
    </lineage>
</organism>
<sequence>MSCSHYMRTGHVRADCYRLIGFSDDFQFTKSTNYQPTIKGNAVVARQDNEEKSNTCSEATMSNQNQFFSKVQVSELVNIIKQVQIGSVGTTISEINANVVAGTILKYTGTCLAIFNTKTWIIDSGVSEHMCFDTSSFLTLTPLPAPLHISLTNSFQLCVTHIGNVSIQPDMILDRVPLMRRGQVFGEVRDGLYLFQPPRIEYVSSFRKDVVSIQKGRNFSVISTSISFPVSLVTIVTSNVKQWYVRLEQTRLPFPLSHIKSFAIFDLIHIDTWRPFKTVTYNGYTYFLTIVDDYSRATWTFLLSSKGNAFSVLKSFLSMVDRQFNLKVKKIRSDNAMELGKGSLEAIFLESQGILHETSCVATPQQNGVVERKHRHLLEVARSLLFHSKVPLQYWGECVLTATYLINRIPSKVLHGLTPYEKLLGKQPSYDSLKSFGCLCYVSTLSHNRGKFEPRAKGCIFLCYAQNQKSYKILDLDTKRVFISRDVKFHEHLFPFTHSPSSPVFSFFPLGKTPSDASPHTSTKHTPRTPSSSSPTLHSPQFILSSPSSSSQVPAPSTPSNITLTSSESNPSYSPILSRSLSHSPTSTPIPIPPPPVRKYDRVTQKPAYLNDYICNIIYLSDLSSCLSKPLKPTSFSFNALSMKNQHLLTSISSISEPRSYLQVSTHPGWKKAMDAEISALELNHTWDIREESFIL</sequence>
<dbReference type="GO" id="GO:0003676">
    <property type="term" value="F:nucleic acid binding"/>
    <property type="evidence" value="ECO:0007669"/>
    <property type="project" value="InterPro"/>
</dbReference>
<dbReference type="InterPro" id="IPR057670">
    <property type="entry name" value="SH3_retrovirus"/>
</dbReference>
<dbReference type="Pfam" id="PF25597">
    <property type="entry name" value="SH3_retrovirus"/>
    <property type="match status" value="1"/>
</dbReference>
<dbReference type="PANTHER" id="PTHR42648">
    <property type="entry name" value="TRANSPOSASE, PUTATIVE-RELATED"/>
    <property type="match status" value="1"/>
</dbReference>
<dbReference type="InterPro" id="IPR001584">
    <property type="entry name" value="Integrase_cat-core"/>
</dbReference>
<reference evidence="4" key="1">
    <citation type="submission" date="2025-08" db="UniProtKB">
        <authorList>
            <consortium name="RefSeq"/>
        </authorList>
    </citation>
    <scope>IDENTIFICATION</scope>
</reference>
<keyword evidence="1" id="KW-0645">Protease</keyword>
<dbReference type="KEGG" id="nta:107778832"/>
<dbReference type="PROSITE" id="PS50994">
    <property type="entry name" value="INTEGRASE"/>
    <property type="match status" value="1"/>
</dbReference>
<dbReference type="Pfam" id="PF00665">
    <property type="entry name" value="rve"/>
    <property type="match status" value="1"/>
</dbReference>
<proteinExistence type="predicted"/>
<protein>
    <recommendedName>
        <fullName evidence="3">Integrase catalytic domain-containing protein</fullName>
    </recommendedName>
</protein>